<comment type="caution">
    <text evidence="3">The sequence shown here is derived from an EMBL/GenBank/DDBJ whole genome shotgun (WGS) entry which is preliminary data.</text>
</comment>
<dbReference type="AlphaFoldDB" id="A0A177V430"/>
<dbReference type="Proteomes" id="UP000077671">
    <property type="component" value="Unassembled WGS sequence"/>
</dbReference>
<reference evidence="3" key="2">
    <citation type="journal article" date="2019" name="IMA Fungus">
        <title>Genome sequencing and comparison of five Tilletia species to identify candidate genes for the detection of regulated species infecting wheat.</title>
        <authorList>
            <person name="Nguyen H.D.T."/>
            <person name="Sultana T."/>
            <person name="Kesanakurti P."/>
            <person name="Hambleton S."/>
        </authorList>
    </citation>
    <scope>NUCLEOTIDE SEQUENCE</scope>
    <source>
        <strain evidence="3">DAOMC 238032</strain>
    </source>
</reference>
<accession>A0A177V430</accession>
<evidence type="ECO:0000313" key="3">
    <source>
        <dbReference type="EMBL" id="KAE8258425.1"/>
    </source>
</evidence>
<evidence type="ECO:0000313" key="5">
    <source>
        <dbReference type="Proteomes" id="UP000836402"/>
    </source>
</evidence>
<evidence type="ECO:0000256" key="1">
    <source>
        <dbReference type="SAM" id="SignalP"/>
    </source>
</evidence>
<dbReference type="Proteomes" id="UP000836402">
    <property type="component" value="Unassembled WGS sequence"/>
</dbReference>
<evidence type="ECO:0000313" key="4">
    <source>
        <dbReference type="Proteomes" id="UP000077671"/>
    </source>
</evidence>
<keyword evidence="1" id="KW-0732">Signal</keyword>
<dbReference type="EMBL" id="CAJHJG010001129">
    <property type="protein sequence ID" value="CAD6909272.1"/>
    <property type="molecule type" value="Genomic_DNA"/>
</dbReference>
<proteinExistence type="predicted"/>
<keyword evidence="5" id="KW-1185">Reference proteome</keyword>
<dbReference type="EMBL" id="LWDD02000589">
    <property type="protein sequence ID" value="KAE8258425.1"/>
    <property type="molecule type" value="Genomic_DNA"/>
</dbReference>
<protein>
    <submittedName>
        <fullName evidence="3">Uncharacterized protein</fullName>
    </submittedName>
</protein>
<gene>
    <name evidence="3" type="ORF">A4X03_0g4385</name>
    <name evidence="2" type="ORF">JKIAZH3_G329</name>
</gene>
<feature type="chain" id="PRO_5044550242" evidence="1">
    <location>
        <begin position="20"/>
        <end position="209"/>
    </location>
</feature>
<name>A0A177V430_9BASI</name>
<evidence type="ECO:0000313" key="2">
    <source>
        <dbReference type="EMBL" id="CAD6909272.1"/>
    </source>
</evidence>
<reference evidence="2" key="3">
    <citation type="submission" date="2020-10" db="EMBL/GenBank/DDBJ databases">
        <authorList>
            <person name="Sedaghatjoo S."/>
        </authorList>
    </citation>
    <scope>NUCLEOTIDE SEQUENCE</scope>
    <source>
        <strain evidence="2">AZH3</strain>
    </source>
</reference>
<feature type="signal peptide" evidence="1">
    <location>
        <begin position="1"/>
        <end position="19"/>
    </location>
</feature>
<sequence length="209" mass="22324">MLPLFALVNLLSALGALSAATPSRPKISCSSYVGLDADLFTPSRNGSSQTLGYKRITLDDGTRASAMARLPHNQTGYAHIKAHECNGQYYTSGFESGVNILQARTLDDTHCITVLSVGGKQRLVKRRCLYTDTPKVLTQTFQLATSTQYEGYSAVFGPDVLTVLCPSADDGPEQFLTLGGFFSPAPYFNSRACGLLFANATGGDYGTDG</sequence>
<reference evidence="3" key="1">
    <citation type="submission" date="2016-04" db="EMBL/GenBank/DDBJ databases">
        <authorList>
            <person name="Nguyen H.D."/>
            <person name="Kesanakurti P."/>
            <person name="Cullis J."/>
            <person name="Levesque C.A."/>
            <person name="Hambleton S."/>
        </authorList>
    </citation>
    <scope>NUCLEOTIDE SEQUENCE</scope>
    <source>
        <strain evidence="3">DAOMC 238032</strain>
    </source>
</reference>
<organism evidence="3 4">
    <name type="scientific">Tilletia caries</name>
    <name type="common">wheat bunt fungus</name>
    <dbReference type="NCBI Taxonomy" id="13290"/>
    <lineage>
        <taxon>Eukaryota</taxon>
        <taxon>Fungi</taxon>
        <taxon>Dikarya</taxon>
        <taxon>Basidiomycota</taxon>
        <taxon>Ustilaginomycotina</taxon>
        <taxon>Exobasidiomycetes</taxon>
        <taxon>Tilletiales</taxon>
        <taxon>Tilletiaceae</taxon>
        <taxon>Tilletia</taxon>
    </lineage>
</organism>